<dbReference type="PROSITE" id="PS00218">
    <property type="entry name" value="AMINO_ACID_PERMEASE_1"/>
    <property type="match status" value="1"/>
</dbReference>
<keyword evidence="2" id="KW-0813">Transport</keyword>
<gene>
    <name evidence="9" type="primary">SPOSA6832_04457</name>
</gene>
<feature type="transmembrane region" description="Helical" evidence="7">
    <location>
        <begin position="462"/>
        <end position="481"/>
    </location>
</feature>
<dbReference type="PANTHER" id="PTHR45649">
    <property type="entry name" value="AMINO-ACID PERMEASE BAT1"/>
    <property type="match status" value="1"/>
</dbReference>
<proteinExistence type="predicted"/>
<dbReference type="Proteomes" id="UP000243876">
    <property type="component" value="Unassembled WGS sequence"/>
</dbReference>
<dbReference type="InterPro" id="IPR002293">
    <property type="entry name" value="AA/rel_permease1"/>
</dbReference>
<dbReference type="GO" id="GO:0006865">
    <property type="term" value="P:amino acid transport"/>
    <property type="evidence" value="ECO:0007669"/>
    <property type="project" value="InterPro"/>
</dbReference>
<feature type="transmembrane region" description="Helical" evidence="7">
    <location>
        <begin position="428"/>
        <end position="450"/>
    </location>
</feature>
<evidence type="ECO:0000256" key="1">
    <source>
        <dbReference type="ARBA" id="ARBA00004141"/>
    </source>
</evidence>
<evidence type="ECO:0000256" key="4">
    <source>
        <dbReference type="ARBA" id="ARBA00022989"/>
    </source>
</evidence>
<evidence type="ECO:0000256" key="8">
    <source>
        <dbReference type="SAM" id="SignalP"/>
    </source>
</evidence>
<dbReference type="GO" id="GO:0016020">
    <property type="term" value="C:membrane"/>
    <property type="evidence" value="ECO:0007669"/>
    <property type="project" value="UniProtKB-SubCell"/>
</dbReference>
<feature type="transmembrane region" description="Helical" evidence="7">
    <location>
        <begin position="276"/>
        <end position="300"/>
    </location>
</feature>
<feature type="signal peptide" evidence="8">
    <location>
        <begin position="1"/>
        <end position="19"/>
    </location>
</feature>
<name>A0A0D6ESQ5_SPOSA</name>
<feature type="transmembrane region" description="Helical" evidence="7">
    <location>
        <begin position="124"/>
        <end position="143"/>
    </location>
</feature>
<feature type="transmembrane region" description="Helical" evidence="7">
    <location>
        <begin position="386"/>
        <end position="407"/>
    </location>
</feature>
<evidence type="ECO:0000256" key="2">
    <source>
        <dbReference type="ARBA" id="ARBA00022448"/>
    </source>
</evidence>
<evidence type="ECO:0000256" key="3">
    <source>
        <dbReference type="ARBA" id="ARBA00022692"/>
    </source>
</evidence>
<dbReference type="EMBL" id="CENE01000030">
    <property type="protein sequence ID" value="CEQ42615.1"/>
    <property type="molecule type" value="Genomic_DNA"/>
</dbReference>
<reference evidence="10" key="1">
    <citation type="submission" date="2015-02" db="EMBL/GenBank/DDBJ databases">
        <authorList>
            <person name="Gon?alves P."/>
        </authorList>
    </citation>
    <scope>NUCLEOTIDE SEQUENCE [LARGE SCALE GENOMIC DNA]</scope>
</reference>
<feature type="chain" id="PRO_5002303527" evidence="8">
    <location>
        <begin position="20"/>
        <end position="534"/>
    </location>
</feature>
<evidence type="ECO:0000256" key="5">
    <source>
        <dbReference type="ARBA" id="ARBA00023136"/>
    </source>
</evidence>
<keyword evidence="10" id="KW-1185">Reference proteome</keyword>
<dbReference type="PANTHER" id="PTHR45649:SF14">
    <property type="entry name" value="GABA PERMEASE"/>
    <property type="match status" value="1"/>
</dbReference>
<evidence type="ECO:0000256" key="7">
    <source>
        <dbReference type="SAM" id="Phobius"/>
    </source>
</evidence>
<dbReference type="GO" id="GO:0022857">
    <property type="term" value="F:transmembrane transporter activity"/>
    <property type="evidence" value="ECO:0007669"/>
    <property type="project" value="InterPro"/>
</dbReference>
<feature type="transmembrane region" description="Helical" evidence="7">
    <location>
        <begin position="155"/>
        <end position="178"/>
    </location>
</feature>
<sequence>MLAMVGLAYAILNSWVAMAASLNLSLPSGGPVATLWGLVISAIGNISMAASLAEICHVFPSSGGPYHWSAILSPPRYANVISWCCGWFAWAGWTALVATTGSLAGGLLTGMYALAHPDYEVKDWQIFVIYLGYIIIATIINLYGSRLLPLVNSAAIIWSLVGALVIIITCLACASPNYQTGTFVFGTYLNQSGWNNGVAYILGLLQSSFGLIGIDALSHMVEEVPQPHINIPNAMLLAVTIGASSSFIVLVCLLFVMKDYDGVVSSAAGPLLEILYQATGNVAGAICLQVFPLVAMEFAAQGILCACSRMTHAFARDHGELSFHLTWRTEEKTANTPAFPPGLPFSKFFSKLNPRTGVPDRAVILTSVLVIIFGLIYLGSSSALNAIFRSSVFLNVSYCIPIALLLFRGRHLLRPESFPEPTWTLGPILGPVANSIALAFTVFTTVFFLFPPDLPVTPSNMNYAVAVFGVVFIFSALTWFVQGRQTFTGPRDLGGLFELARAEVDRGEIHPKSSNSRSNSHHRGHGRDEAKTEA</sequence>
<feature type="transmembrane region" description="Helical" evidence="7">
    <location>
        <begin position="35"/>
        <end position="59"/>
    </location>
</feature>
<keyword evidence="8" id="KW-0732">Signal</keyword>
<evidence type="ECO:0000313" key="9">
    <source>
        <dbReference type="EMBL" id="CEQ42615.1"/>
    </source>
</evidence>
<dbReference type="Gene3D" id="1.20.1740.10">
    <property type="entry name" value="Amino acid/polyamine transporter I"/>
    <property type="match status" value="1"/>
</dbReference>
<evidence type="ECO:0000256" key="6">
    <source>
        <dbReference type="SAM" id="MobiDB-lite"/>
    </source>
</evidence>
<feature type="transmembrane region" description="Helical" evidence="7">
    <location>
        <begin position="80"/>
        <end position="104"/>
    </location>
</feature>
<dbReference type="InterPro" id="IPR004840">
    <property type="entry name" value="Amino_acid_permease_CS"/>
</dbReference>
<keyword evidence="4 7" id="KW-1133">Transmembrane helix</keyword>
<organism evidence="9 10">
    <name type="scientific">Sporidiobolus salmonicolor</name>
    <name type="common">Yeast-like fungus</name>
    <name type="synonym">Sporobolomyces salmonicolor</name>
    <dbReference type="NCBI Taxonomy" id="5005"/>
    <lineage>
        <taxon>Eukaryota</taxon>
        <taxon>Fungi</taxon>
        <taxon>Dikarya</taxon>
        <taxon>Basidiomycota</taxon>
        <taxon>Pucciniomycotina</taxon>
        <taxon>Microbotryomycetes</taxon>
        <taxon>Sporidiobolales</taxon>
        <taxon>Sporidiobolaceae</taxon>
        <taxon>Sporobolomyces</taxon>
    </lineage>
</organism>
<dbReference type="OrthoDB" id="3900342at2759"/>
<dbReference type="Pfam" id="PF13520">
    <property type="entry name" value="AA_permease_2"/>
    <property type="match status" value="2"/>
</dbReference>
<feature type="region of interest" description="Disordered" evidence="6">
    <location>
        <begin position="508"/>
        <end position="534"/>
    </location>
</feature>
<feature type="transmembrane region" description="Helical" evidence="7">
    <location>
        <begin position="362"/>
        <end position="380"/>
    </location>
</feature>
<keyword evidence="5 7" id="KW-0472">Membrane</keyword>
<keyword evidence="3 7" id="KW-0812">Transmembrane</keyword>
<accession>A0A0D6ESQ5</accession>
<comment type="subcellular location">
    <subcellularLocation>
        <location evidence="1">Membrane</location>
        <topology evidence="1">Multi-pass membrane protein</topology>
    </subcellularLocation>
</comment>
<dbReference type="PIRSF" id="PIRSF006060">
    <property type="entry name" value="AA_transporter"/>
    <property type="match status" value="1"/>
</dbReference>
<dbReference type="AlphaFoldDB" id="A0A0D6ESQ5"/>
<protein>
    <submittedName>
        <fullName evidence="9">SPOSA6832_04457-mRNA-1:cds</fullName>
    </submittedName>
</protein>
<feature type="transmembrane region" description="Helical" evidence="7">
    <location>
        <begin position="233"/>
        <end position="256"/>
    </location>
</feature>
<feature type="transmembrane region" description="Helical" evidence="7">
    <location>
        <begin position="198"/>
        <end position="221"/>
    </location>
</feature>
<evidence type="ECO:0000313" key="10">
    <source>
        <dbReference type="Proteomes" id="UP000243876"/>
    </source>
</evidence>